<keyword evidence="3" id="KW-0949">S-adenosyl-L-methionine</keyword>
<evidence type="ECO:0000256" key="4">
    <source>
        <dbReference type="PROSITE-ProRule" id="PRU00339"/>
    </source>
</evidence>
<keyword evidence="4" id="KW-0802">TPR repeat</keyword>
<dbReference type="PROSITE" id="PS50005">
    <property type="entry name" value="TPR"/>
    <property type="match status" value="1"/>
</dbReference>
<feature type="domain" description="CheR-type methyltransferase" evidence="5">
    <location>
        <begin position="34"/>
        <end position="268"/>
    </location>
</feature>
<dbReference type="Gene3D" id="1.25.40.10">
    <property type="entry name" value="Tetratricopeptide repeat domain"/>
    <property type="match status" value="1"/>
</dbReference>
<evidence type="ECO:0000259" key="5">
    <source>
        <dbReference type="PROSITE" id="PS50123"/>
    </source>
</evidence>
<dbReference type="SMART" id="SM00028">
    <property type="entry name" value="TPR"/>
    <property type="match status" value="1"/>
</dbReference>
<dbReference type="Pfam" id="PF01739">
    <property type="entry name" value="CheR"/>
    <property type="match status" value="1"/>
</dbReference>
<dbReference type="PROSITE" id="PS50123">
    <property type="entry name" value="CHER"/>
    <property type="match status" value="1"/>
</dbReference>
<feature type="repeat" description="TPR" evidence="4">
    <location>
        <begin position="363"/>
        <end position="396"/>
    </location>
</feature>
<dbReference type="PANTHER" id="PTHR24422:SF19">
    <property type="entry name" value="CHEMOTAXIS PROTEIN METHYLTRANSFERASE"/>
    <property type="match status" value="1"/>
</dbReference>
<dbReference type="AlphaFoldDB" id="A0A842HG24"/>
<dbReference type="Gene3D" id="3.40.50.150">
    <property type="entry name" value="Vaccinia Virus protein VP39"/>
    <property type="match status" value="1"/>
</dbReference>
<keyword evidence="1" id="KW-0489">Methyltransferase</keyword>
<sequence length="431" mass="47422">MTLPPDMLQRLRRTYGFDDTVLSGPGCLVAAHHRMRQLGVEDEDAYLEKLLASGEEFEAFVDELLVPESWFFRDRAPFDFLARWVQSEWSGQSGPDRMLRVLSVPCASGPEPYSIAMTLIDSGLPERSFRVYAGDVSERNLVHARRGEYRSMAFRGKDAEGRRHHFEPLPEGGMRVREQVRRCVSFKRCNLLDPGSLAFAPSFDVIFCRNVLIYFCEDARRSVVGHMQKLLADGGLFFVGHADGLSVLTGEFEPTGPASAFCYRRRLSVPASGVAKPCSVPARKTGRVSASGSASRRSSTVVPARSALKSPVPAATSGAVNASSEKDASALVLHEIARLADQGNLAAAREQCLTHLQTHKPSADALFLLGQIEMASSRLAEAETCIRKALYLNPNHLDALVQMALLAERRGSAQEAQRLRARVRKLEAAHV</sequence>
<dbReference type="EMBL" id="JACHVB010000025">
    <property type="protein sequence ID" value="MBC2594527.1"/>
    <property type="molecule type" value="Genomic_DNA"/>
</dbReference>
<dbReference type="InterPro" id="IPR011990">
    <property type="entry name" value="TPR-like_helical_dom_sf"/>
</dbReference>
<accession>A0A842HG24</accession>
<comment type="caution">
    <text evidence="6">The sequence shown here is derived from an EMBL/GenBank/DDBJ whole genome shotgun (WGS) entry which is preliminary data.</text>
</comment>
<dbReference type="PRINTS" id="PR00996">
    <property type="entry name" value="CHERMTFRASE"/>
</dbReference>
<evidence type="ECO:0000256" key="3">
    <source>
        <dbReference type="ARBA" id="ARBA00022691"/>
    </source>
</evidence>
<evidence type="ECO:0000256" key="2">
    <source>
        <dbReference type="ARBA" id="ARBA00022679"/>
    </source>
</evidence>
<keyword evidence="7" id="KW-1185">Reference proteome</keyword>
<evidence type="ECO:0000313" key="6">
    <source>
        <dbReference type="EMBL" id="MBC2594527.1"/>
    </source>
</evidence>
<name>A0A842HG24_9BACT</name>
<organism evidence="6 7">
    <name type="scientific">Ruficoccus amylovorans</name>
    <dbReference type="NCBI Taxonomy" id="1804625"/>
    <lineage>
        <taxon>Bacteria</taxon>
        <taxon>Pseudomonadati</taxon>
        <taxon>Verrucomicrobiota</taxon>
        <taxon>Opitutia</taxon>
        <taxon>Puniceicoccales</taxon>
        <taxon>Cerasicoccaceae</taxon>
        <taxon>Ruficoccus</taxon>
    </lineage>
</organism>
<dbReference type="InterPro" id="IPR022642">
    <property type="entry name" value="CheR_C"/>
</dbReference>
<keyword evidence="2" id="KW-0808">Transferase</keyword>
<dbReference type="Proteomes" id="UP000546464">
    <property type="component" value="Unassembled WGS sequence"/>
</dbReference>
<dbReference type="SUPFAM" id="SSF53335">
    <property type="entry name" value="S-adenosyl-L-methionine-dependent methyltransferases"/>
    <property type="match status" value="1"/>
</dbReference>
<dbReference type="SUPFAM" id="SSF48452">
    <property type="entry name" value="TPR-like"/>
    <property type="match status" value="1"/>
</dbReference>
<reference evidence="6 7" key="1">
    <citation type="submission" date="2020-07" db="EMBL/GenBank/DDBJ databases">
        <authorList>
            <person name="Feng X."/>
        </authorList>
    </citation>
    <scope>NUCLEOTIDE SEQUENCE [LARGE SCALE GENOMIC DNA]</scope>
    <source>
        <strain evidence="6 7">JCM31066</strain>
    </source>
</reference>
<dbReference type="SMART" id="SM00138">
    <property type="entry name" value="MeTrc"/>
    <property type="match status" value="1"/>
</dbReference>
<dbReference type="GO" id="GO:0008757">
    <property type="term" value="F:S-adenosylmethionine-dependent methyltransferase activity"/>
    <property type="evidence" value="ECO:0007669"/>
    <property type="project" value="InterPro"/>
</dbReference>
<gene>
    <name evidence="6" type="ORF">H5P28_09680</name>
</gene>
<evidence type="ECO:0000313" key="7">
    <source>
        <dbReference type="Proteomes" id="UP000546464"/>
    </source>
</evidence>
<proteinExistence type="predicted"/>
<protein>
    <recommendedName>
        <fullName evidence="5">CheR-type methyltransferase domain-containing protein</fullName>
    </recommendedName>
</protein>
<dbReference type="InterPro" id="IPR019734">
    <property type="entry name" value="TPR_rpt"/>
</dbReference>
<evidence type="ECO:0000256" key="1">
    <source>
        <dbReference type="ARBA" id="ARBA00022603"/>
    </source>
</evidence>
<dbReference type="InterPro" id="IPR050903">
    <property type="entry name" value="Bact_Chemotaxis_MeTrfase"/>
</dbReference>
<dbReference type="GO" id="GO:0032259">
    <property type="term" value="P:methylation"/>
    <property type="evidence" value="ECO:0007669"/>
    <property type="project" value="UniProtKB-KW"/>
</dbReference>
<dbReference type="InterPro" id="IPR029063">
    <property type="entry name" value="SAM-dependent_MTases_sf"/>
</dbReference>
<dbReference type="RefSeq" id="WP_185675508.1">
    <property type="nucleotide sequence ID" value="NZ_JACHVB010000025.1"/>
</dbReference>
<dbReference type="InterPro" id="IPR000780">
    <property type="entry name" value="CheR_MeTrfase"/>
</dbReference>
<dbReference type="PANTHER" id="PTHR24422">
    <property type="entry name" value="CHEMOTAXIS PROTEIN METHYLTRANSFERASE"/>
    <property type="match status" value="1"/>
</dbReference>